<dbReference type="InterPro" id="IPR025851">
    <property type="entry name" value="SUKH-4"/>
</dbReference>
<keyword evidence="2" id="KW-1185">Reference proteome</keyword>
<name>A0ABT5G255_9ACTN</name>
<dbReference type="RefSeq" id="WP_272177437.1">
    <property type="nucleotide sequence ID" value="NZ_JAQOSK010000013.1"/>
</dbReference>
<comment type="caution">
    <text evidence="1">The sequence shown here is derived from an EMBL/GenBank/DDBJ whole genome shotgun (WGS) entry which is preliminary data.</text>
</comment>
<proteinExistence type="predicted"/>
<protein>
    <submittedName>
        <fullName evidence="1">SUKH-4 family immunity protein</fullName>
    </submittedName>
</protein>
<dbReference type="Proteomes" id="UP001221328">
    <property type="component" value="Unassembled WGS sequence"/>
</dbReference>
<accession>A0ABT5G255</accession>
<dbReference type="SUPFAM" id="SSF52540">
    <property type="entry name" value="P-loop containing nucleoside triphosphate hydrolases"/>
    <property type="match status" value="1"/>
</dbReference>
<evidence type="ECO:0000313" key="2">
    <source>
        <dbReference type="Proteomes" id="UP001221328"/>
    </source>
</evidence>
<organism evidence="1 2">
    <name type="scientific">Streptomyces gilvifuscus</name>
    <dbReference type="NCBI Taxonomy" id="1550617"/>
    <lineage>
        <taxon>Bacteria</taxon>
        <taxon>Bacillati</taxon>
        <taxon>Actinomycetota</taxon>
        <taxon>Actinomycetes</taxon>
        <taxon>Kitasatosporales</taxon>
        <taxon>Streptomycetaceae</taxon>
        <taxon>Streptomyces</taxon>
    </lineage>
</organism>
<reference evidence="1 2" key="1">
    <citation type="journal article" date="2015" name="Int. J. Syst. Evol. Microbiol.">
        <title>Streptomyces gilvifuscus sp. nov., an actinomycete that produces antibacterial compounds isolated from soil.</title>
        <authorList>
            <person name="Nguyen T.M."/>
            <person name="Kim J."/>
        </authorList>
    </citation>
    <scope>NUCLEOTIDE SEQUENCE [LARGE SCALE GENOMIC DNA]</scope>
    <source>
        <strain evidence="1 2">T113</strain>
    </source>
</reference>
<gene>
    <name evidence="1" type="ORF">PO587_30540</name>
</gene>
<sequence>MTSDSGSQEAMGRLRAWVDDPAPKYGFLFVDGPGGSGKSALLRDFAEARPNAVLVDAAGVSTEAVLDSVMKSLGVSYGDYRGAEFLTDEMEEQDPSHSVVVVSNTQWAGQTRSTTEPWHTAEHLAGNLGLGFRDTGVRFVIEIDSTVQDLSPRNRDPLLLEARPRVLLTEFDSLPARCRSAILALALSEPRRVRFEEWQALCSLLGVDFTDNELRALADESPFVSVTEDDFPVSLTFDADARALRRACSPEKFQAFQNAVVERLSACADDDPLADYRSRALPAHAAVAGRFEELLSDPGKLATCRHTALVEALPVAYPDGVPAGTFAADLHYLDALGVAPASHAEWLSLLHLVALSQGDTERARALTESADALPWRTVWTNWRAPGRLHRLGPDIPAVKRISASAHTVTTTFADRTSLEWDASSGQRVESDNSLADIAPSPPLWHAEDPSWNLLRLRLSEDPAFVRAVQAPSLWAAACVGRLVVMAGDRGLYAVEPDAHRSGSTGLPALPSVGPRCKIRPRPFDKTACEPTRARVNNVFTAETTPTLSDEQLPSGLTHEPTRRFLKEVGFPAVSGFYGLDTHHLLDTGLVKHAWEGTKAFRTPVGDGPFYTLGSWIGGILLLDGPTGRVLRQSRPGAVDDMQPGDPLAGSSLASFVAMVCLQWEYMRAYTTSGGLDGADLLAELTSWLSALDPAAATTRNWGHVLDSDNFPYL</sequence>
<dbReference type="InterPro" id="IPR027417">
    <property type="entry name" value="P-loop_NTPase"/>
</dbReference>
<dbReference type="EMBL" id="JAQOSK010000013">
    <property type="protein sequence ID" value="MDC2958786.1"/>
    <property type="molecule type" value="Genomic_DNA"/>
</dbReference>
<evidence type="ECO:0000313" key="1">
    <source>
        <dbReference type="EMBL" id="MDC2958786.1"/>
    </source>
</evidence>
<dbReference type="Pfam" id="PF14435">
    <property type="entry name" value="SUKH-4"/>
    <property type="match status" value="1"/>
</dbReference>